<evidence type="ECO:0000313" key="6">
    <source>
        <dbReference type="EMBL" id="KXN70909.1"/>
    </source>
</evidence>
<comment type="function">
    <text evidence="5">O-methyltransferase required for two non-consecutive steps during ubiquinone biosynthesis. Catalyzes the 2 O-methylation of 3,4-dihydroxy-5-(all-trans-polyprenyl)benzoic acid into 4-hydroxy-3-methoxy-5-(all-trans-polyprenyl)benzoic acid. Also catalyzes the last step of ubiquinone biosynthesis by mediating methylation of 3-demethylubiquinone into ubiquinone. Also able to mediate the methylation of 3-demethylubiquinol into ubiquinol.</text>
</comment>
<keyword evidence="5" id="KW-0999">Mitochondrion inner membrane</keyword>
<proteinExistence type="inferred from homology"/>
<dbReference type="EMBL" id="KQ964489">
    <property type="protein sequence ID" value="KXN70909.1"/>
    <property type="molecule type" value="Genomic_DNA"/>
</dbReference>
<dbReference type="EC" id="2.1.1.-" evidence="5"/>
<gene>
    <name evidence="5" type="primary">COQ3</name>
    <name evidence="6" type="ORF">CONCODRAFT_17251</name>
</gene>
<dbReference type="UniPathway" id="UPA00232"/>
<dbReference type="EC" id="2.1.1.64" evidence="5"/>
<dbReference type="GO" id="GO:0120537">
    <property type="term" value="F:3-demethylubiquinone 3-O-methyltransferase activity"/>
    <property type="evidence" value="ECO:0007669"/>
    <property type="project" value="RHEA"/>
</dbReference>
<evidence type="ECO:0000256" key="3">
    <source>
        <dbReference type="ARBA" id="ARBA00022688"/>
    </source>
</evidence>
<accession>A0A137P7G1</accession>
<comment type="catalytic activity">
    <reaction evidence="5">
        <text>a 3,4-dihydroxy-5-(all-trans-polyprenyl)benzoate + S-adenosyl-L-methionine = a 4-hydroxy-3-methoxy-5-(all-trans-polyprenyl)benzoate + S-adenosyl-L-homocysteine + H(+)</text>
        <dbReference type="Rhea" id="RHEA:44452"/>
        <dbReference type="Rhea" id="RHEA-COMP:10930"/>
        <dbReference type="Rhea" id="RHEA-COMP:10931"/>
        <dbReference type="ChEBI" id="CHEBI:15378"/>
        <dbReference type="ChEBI" id="CHEBI:57856"/>
        <dbReference type="ChEBI" id="CHEBI:59789"/>
        <dbReference type="ChEBI" id="CHEBI:64694"/>
        <dbReference type="ChEBI" id="CHEBI:84443"/>
        <dbReference type="EC" id="2.1.1.114"/>
    </reaction>
</comment>
<keyword evidence="6" id="KW-0830">Ubiquinone</keyword>
<keyword evidence="5" id="KW-0496">Mitochondrion</keyword>
<keyword evidence="3 5" id="KW-0831">Ubiquinone biosynthesis</keyword>
<comment type="pathway">
    <text evidence="5">Cofactor biosynthesis; ubiquinone biosynthesis.</text>
</comment>
<feature type="binding site" evidence="5">
    <location>
        <position position="186"/>
    </location>
    <ligand>
        <name>Mg(2+)</name>
        <dbReference type="ChEBI" id="CHEBI:18420"/>
    </ligand>
</feature>
<dbReference type="GO" id="GO:0031314">
    <property type="term" value="C:extrinsic component of mitochondrial inner membrane"/>
    <property type="evidence" value="ECO:0007669"/>
    <property type="project" value="UniProtKB-UniRule"/>
</dbReference>
<evidence type="ECO:0000313" key="7">
    <source>
        <dbReference type="Proteomes" id="UP000070444"/>
    </source>
</evidence>
<feature type="binding site" evidence="5">
    <location>
        <position position="187"/>
    </location>
    <ligand>
        <name>Mg(2+)</name>
        <dbReference type="ChEBI" id="CHEBI:18420"/>
    </ligand>
</feature>
<dbReference type="InterPro" id="IPR029063">
    <property type="entry name" value="SAM-dependent_MTases_sf"/>
</dbReference>
<comment type="subcellular location">
    <subcellularLocation>
        <location evidence="5">Mitochondrion inner membrane</location>
        <topology evidence="5">Peripheral membrane protein</topology>
        <orientation evidence="5">Matrix side</orientation>
    </subcellularLocation>
</comment>
<reference evidence="6 7" key="1">
    <citation type="journal article" date="2015" name="Genome Biol. Evol.">
        <title>Phylogenomic analyses indicate that early fungi evolved digesting cell walls of algal ancestors of land plants.</title>
        <authorList>
            <person name="Chang Y."/>
            <person name="Wang S."/>
            <person name="Sekimoto S."/>
            <person name="Aerts A.L."/>
            <person name="Choi C."/>
            <person name="Clum A."/>
            <person name="LaButti K.M."/>
            <person name="Lindquist E.A."/>
            <person name="Yee Ngan C."/>
            <person name="Ohm R.A."/>
            <person name="Salamov A.A."/>
            <person name="Grigoriev I.V."/>
            <person name="Spatafora J.W."/>
            <person name="Berbee M.L."/>
        </authorList>
    </citation>
    <scope>NUCLEOTIDE SEQUENCE [LARGE SCALE GENOMIC DNA]</scope>
    <source>
        <strain evidence="6 7">NRRL 28638</strain>
    </source>
</reference>
<comment type="similarity">
    <text evidence="5">Belongs to the class I-like SAM-binding methyltransferase superfamily. UbiG/COQ3 family.</text>
</comment>
<dbReference type="HAMAP" id="MF_00472">
    <property type="entry name" value="UbiG"/>
    <property type="match status" value="1"/>
</dbReference>
<dbReference type="OMA" id="LASRWWD"/>
<name>A0A137P7G1_CONC2</name>
<keyword evidence="5" id="KW-0460">Magnesium</keyword>
<keyword evidence="7" id="KW-1185">Reference proteome</keyword>
<feature type="binding site" evidence="5">
    <location>
        <position position="183"/>
    </location>
    <ligand>
        <name>Mg(2+)</name>
        <dbReference type="ChEBI" id="CHEBI:18420"/>
    </ligand>
</feature>
<feature type="binding site" evidence="5">
    <location>
        <position position="82"/>
    </location>
    <ligand>
        <name>S-adenosyl-L-methionine</name>
        <dbReference type="ChEBI" id="CHEBI:59789"/>
    </ligand>
</feature>
<dbReference type="InterPro" id="IPR010233">
    <property type="entry name" value="UbiG_MeTrfase"/>
</dbReference>
<keyword evidence="5" id="KW-0479">Metal-binding</keyword>
<evidence type="ECO:0000256" key="4">
    <source>
        <dbReference type="ARBA" id="ARBA00022691"/>
    </source>
</evidence>
<keyword evidence="4 5" id="KW-0949">S-adenosyl-L-methionine</keyword>
<dbReference type="Proteomes" id="UP000070444">
    <property type="component" value="Unassembled WGS sequence"/>
</dbReference>
<dbReference type="GO" id="GO:0010420">
    <property type="term" value="F:polyprenyldihydroxybenzoate methyltransferase activity"/>
    <property type="evidence" value="ECO:0007669"/>
    <property type="project" value="UniProtKB-UniRule"/>
</dbReference>
<dbReference type="OrthoDB" id="3265906at2759"/>
<comment type="catalytic activity">
    <reaction evidence="5">
        <text>a 3-demethylubiquinone + S-adenosyl-L-methionine = a ubiquinone + S-adenosyl-L-homocysteine</text>
        <dbReference type="Rhea" id="RHEA:81215"/>
        <dbReference type="Rhea" id="RHEA-COMP:9565"/>
        <dbReference type="Rhea" id="RHEA-COMP:19654"/>
        <dbReference type="ChEBI" id="CHEBI:16389"/>
        <dbReference type="ChEBI" id="CHEBI:57856"/>
        <dbReference type="ChEBI" id="CHEBI:59789"/>
        <dbReference type="ChEBI" id="CHEBI:231825"/>
    </reaction>
</comment>
<comment type="cofactor">
    <cofactor evidence="5">
        <name>Mg(2+)</name>
        <dbReference type="ChEBI" id="CHEBI:18420"/>
    </cofactor>
</comment>
<keyword evidence="5" id="KW-0472">Membrane</keyword>
<evidence type="ECO:0000256" key="1">
    <source>
        <dbReference type="ARBA" id="ARBA00022603"/>
    </source>
</evidence>
<protein>
    <recommendedName>
        <fullName evidence="5">Ubiquinone biosynthesis O-methyltransferase, mitochondrial</fullName>
    </recommendedName>
    <alternativeName>
        <fullName evidence="5">3-demethylubiquinol 3-O-methyltransferase</fullName>
        <ecNumber evidence="5">2.1.1.64</ecNumber>
    </alternativeName>
    <alternativeName>
        <fullName evidence="5">3-demethylubiquinone 3-O-methyltransferase</fullName>
        <ecNumber evidence="5">2.1.1.-</ecNumber>
    </alternativeName>
    <alternativeName>
        <fullName evidence="5">Polyprenyldihydroxybenzoate methyltransferase</fullName>
        <ecNumber evidence="5">2.1.1.114</ecNumber>
    </alternativeName>
</protein>
<feature type="binding site" evidence="5">
    <location>
        <position position="182"/>
    </location>
    <ligand>
        <name>S-adenosyl-L-methionine</name>
        <dbReference type="ChEBI" id="CHEBI:59789"/>
    </ligand>
</feature>
<organism evidence="6 7">
    <name type="scientific">Conidiobolus coronatus (strain ATCC 28846 / CBS 209.66 / NRRL 28638)</name>
    <name type="common">Delacroixia coronata</name>
    <dbReference type="NCBI Taxonomy" id="796925"/>
    <lineage>
        <taxon>Eukaryota</taxon>
        <taxon>Fungi</taxon>
        <taxon>Fungi incertae sedis</taxon>
        <taxon>Zoopagomycota</taxon>
        <taxon>Entomophthoromycotina</taxon>
        <taxon>Entomophthoromycetes</taxon>
        <taxon>Entomophthorales</taxon>
        <taxon>Ancylistaceae</taxon>
        <taxon>Conidiobolus</taxon>
    </lineage>
</organism>
<evidence type="ECO:0000256" key="5">
    <source>
        <dbReference type="HAMAP-Rule" id="MF_03190"/>
    </source>
</evidence>
<comment type="catalytic activity">
    <reaction evidence="5">
        <text>a 3-demethylubiquinol + S-adenosyl-L-methionine = a ubiquinol + S-adenosyl-L-homocysteine + H(+)</text>
        <dbReference type="Rhea" id="RHEA:44380"/>
        <dbReference type="Rhea" id="RHEA-COMP:9566"/>
        <dbReference type="Rhea" id="RHEA-COMP:10914"/>
        <dbReference type="ChEBI" id="CHEBI:15378"/>
        <dbReference type="ChEBI" id="CHEBI:17976"/>
        <dbReference type="ChEBI" id="CHEBI:57856"/>
        <dbReference type="ChEBI" id="CHEBI:59789"/>
        <dbReference type="ChEBI" id="CHEBI:84422"/>
        <dbReference type="EC" id="2.1.1.64"/>
    </reaction>
</comment>
<dbReference type="GO" id="GO:0032259">
    <property type="term" value="P:methylation"/>
    <property type="evidence" value="ECO:0007669"/>
    <property type="project" value="UniProtKB-KW"/>
</dbReference>
<dbReference type="Pfam" id="PF13489">
    <property type="entry name" value="Methyltransf_23"/>
    <property type="match status" value="1"/>
</dbReference>
<keyword evidence="1 5" id="KW-0489">Methyltransferase</keyword>
<keyword evidence="2 5" id="KW-0808">Transferase</keyword>
<dbReference type="NCBIfam" id="TIGR01983">
    <property type="entry name" value="UbiG"/>
    <property type="match status" value="1"/>
</dbReference>
<dbReference type="PANTHER" id="PTHR43464">
    <property type="entry name" value="METHYLTRANSFERASE"/>
    <property type="match status" value="1"/>
</dbReference>
<dbReference type="CDD" id="cd02440">
    <property type="entry name" value="AdoMet_MTases"/>
    <property type="match status" value="1"/>
</dbReference>
<dbReference type="GO" id="GO:0061542">
    <property type="term" value="F:3-demethylubiquinol 3-O-methyltransferase activity"/>
    <property type="evidence" value="ECO:0007669"/>
    <property type="project" value="UniProtKB-UniRule"/>
</dbReference>
<dbReference type="EC" id="2.1.1.114" evidence="5"/>
<feature type="binding site" evidence="5">
    <location>
        <position position="131"/>
    </location>
    <ligand>
        <name>S-adenosyl-L-methionine</name>
        <dbReference type="ChEBI" id="CHEBI:59789"/>
    </ligand>
</feature>
<comment type="subunit">
    <text evidence="5">Component of a multi-subunit COQ enzyme complex, composed of at least COQ3, COQ4, COQ5, COQ6, COQ7 and COQ9.</text>
</comment>
<dbReference type="STRING" id="796925.A0A137P7G1"/>
<dbReference type="AlphaFoldDB" id="A0A137P7G1"/>
<sequence>MNQLKSLKQLTKLAYRVNSTRTLINNNLLKTYTTSSSSTAQSSNNFNTTVNASEIEKFKKMSDSWWDSRGPFEMLHLMNPSRIEFVLNKTILHTKNNKQVFKGLKVLDVGCGGGLVSEALARLGAEVTGIDAGEDNIKIAKLHQQKDPKINEESGLLNYRAITSDQLLSEGGSSQYDIVCSFEVIEHVDNPSHFMKSLVELVKPGGQLFMSTINRSPMAFLQTIVIAEYLLNFVPKGTHDFNKYLTPDELKALVKDNNLEFGEINDIVYNPLTHSFTLQSAIPLYPLDYIPIIGKELTAPMNYIIQAKKPLV</sequence>
<feature type="binding site" evidence="5">
    <location>
        <position position="110"/>
    </location>
    <ligand>
        <name>S-adenosyl-L-methionine</name>
        <dbReference type="ChEBI" id="CHEBI:59789"/>
    </ligand>
</feature>
<dbReference type="PANTHER" id="PTHR43464:SF19">
    <property type="entry name" value="UBIQUINONE BIOSYNTHESIS O-METHYLTRANSFERASE, MITOCHONDRIAL"/>
    <property type="match status" value="1"/>
</dbReference>
<dbReference type="Gene3D" id="3.40.50.150">
    <property type="entry name" value="Vaccinia Virus protein VP39"/>
    <property type="match status" value="1"/>
</dbReference>
<dbReference type="SUPFAM" id="SSF53335">
    <property type="entry name" value="S-adenosyl-L-methionine-dependent methyltransferases"/>
    <property type="match status" value="1"/>
</dbReference>
<dbReference type="GO" id="GO:0046872">
    <property type="term" value="F:metal ion binding"/>
    <property type="evidence" value="ECO:0007669"/>
    <property type="project" value="UniProtKB-KW"/>
</dbReference>
<evidence type="ECO:0000256" key="2">
    <source>
        <dbReference type="ARBA" id="ARBA00022679"/>
    </source>
</evidence>